<dbReference type="GO" id="GO:0031507">
    <property type="term" value="P:heterochromatin formation"/>
    <property type="evidence" value="ECO:0007669"/>
    <property type="project" value="TreeGrafter"/>
</dbReference>
<dbReference type="Pfam" id="PF00932">
    <property type="entry name" value="LTD"/>
    <property type="match status" value="1"/>
</dbReference>
<dbReference type="GO" id="GO:0007097">
    <property type="term" value="P:nuclear migration"/>
    <property type="evidence" value="ECO:0007669"/>
    <property type="project" value="TreeGrafter"/>
</dbReference>
<feature type="domain" description="LTD" evidence="8">
    <location>
        <begin position="467"/>
        <end position="592"/>
    </location>
</feature>
<evidence type="ECO:0000256" key="7">
    <source>
        <dbReference type="SAM" id="MobiDB-lite"/>
    </source>
</evidence>
<keyword evidence="4" id="KW-0539">Nucleus</keyword>
<dbReference type="SMART" id="SM01391">
    <property type="entry name" value="Filament"/>
    <property type="match status" value="1"/>
</dbReference>
<sequence>MSARNVKKTTTTRTSYVSGSGGETSGVGTPGASSTPRTASNVGTPSTSSSRTKTSRSSPLSPTRISRLREKQDLQDLNNRLATYIDRVRHLETENNRLTTQIETIEESMKKEVFSMKHLYDQELEDARRLVTDTSRDKAQLQITVGKLKADNDDLRVQLVRKENDLMLTQKALDKAENERDDLTKDLSQCDSERRKLHAELKDLRARVGDLTRQLAEAKKQLEGEVLMRVDLENRCQGLKEELSFKIQIHEQQMSEVTKRRTVEISEIDGDLKDKYEARMHDVLQELREQYEEQLADNRAQIEVLYETKLDELSRRADLYSNDAELINTTLRDSQNRSKELGSRVSHLEISNHALQTRLNELENLLEAERGGHLIEVQRLREEINRLQQEMAIQLQEYQDLMDIKIALDMEIAAYRRMLESEEERLNITPGRPMATSQEHISVAGGTPVRGVKRKRTMFQDEETSKAEYKSTATSTGYVHIVEEDVDGKFIKLHNKGDQEYSLSGHQLIRSTENEDVNPVVYKFHRTYKIAAGATVSVWSSDSGEVHDPPTTLTMKNLKWPTDESIRTRLVNPDGENVAERESKKVMVTYSATHERDYSGLSKRGSLEGDERCSIM</sequence>
<keyword evidence="2 5" id="KW-0403">Intermediate filament</keyword>
<feature type="coiled-coil region" evidence="6">
    <location>
        <begin position="67"/>
        <end position="108"/>
    </location>
</feature>
<dbReference type="Gene3D" id="1.20.5.1160">
    <property type="entry name" value="Vasodilator-stimulated phosphoprotein"/>
    <property type="match status" value="1"/>
</dbReference>
<dbReference type="GO" id="GO:0051664">
    <property type="term" value="P:nuclear pore localization"/>
    <property type="evidence" value="ECO:0007669"/>
    <property type="project" value="TreeGrafter"/>
</dbReference>
<reference evidence="10" key="1">
    <citation type="journal article" date="2018" name="Biosci. Biotechnol. Biochem.">
        <title>Polysaccharide hydrolase of the hadal zone amphipods Hirondellea gigas.</title>
        <authorList>
            <person name="Kobayashi H."/>
            <person name="Nagahama T."/>
            <person name="Arai W."/>
            <person name="Sasagawa Y."/>
            <person name="Umeda M."/>
            <person name="Hayashi T."/>
            <person name="Nikaido I."/>
            <person name="Watanabe H."/>
            <person name="Oguri K."/>
            <person name="Kitazato H."/>
            <person name="Fujioka K."/>
            <person name="Kido Y."/>
            <person name="Takami H."/>
        </authorList>
    </citation>
    <scope>NUCLEOTIDE SEQUENCE</scope>
    <source>
        <tissue evidence="10">Whole body</tissue>
    </source>
</reference>
<proteinExistence type="evidence at transcript level"/>
<dbReference type="PANTHER" id="PTHR45721">
    <property type="entry name" value="LAMIN DM0-RELATED"/>
    <property type="match status" value="1"/>
</dbReference>
<dbReference type="SUPFAM" id="SSF74853">
    <property type="entry name" value="Lamin A/C globular tail domain"/>
    <property type="match status" value="1"/>
</dbReference>
<evidence type="ECO:0000256" key="1">
    <source>
        <dbReference type="ARBA" id="ARBA00004123"/>
    </source>
</evidence>
<feature type="coiled-coil region" evidence="6">
    <location>
        <begin position="345"/>
        <end position="425"/>
    </location>
</feature>
<feature type="compositionally biased region" description="Gly residues" evidence="7">
    <location>
        <begin position="19"/>
        <end position="29"/>
    </location>
</feature>
<dbReference type="SUPFAM" id="SSF90257">
    <property type="entry name" value="Myosin rod fragments"/>
    <property type="match status" value="1"/>
</dbReference>
<dbReference type="PANTHER" id="PTHR45721:SF11">
    <property type="entry name" value="LAMIN DM0-RELATED"/>
    <property type="match status" value="1"/>
</dbReference>
<feature type="domain" description="IF rod" evidence="9">
    <location>
        <begin position="70"/>
        <end position="426"/>
    </location>
</feature>
<organism evidence="10">
    <name type="scientific">Hirondellea gigas</name>
    <dbReference type="NCBI Taxonomy" id="1518452"/>
    <lineage>
        <taxon>Eukaryota</taxon>
        <taxon>Metazoa</taxon>
        <taxon>Ecdysozoa</taxon>
        <taxon>Arthropoda</taxon>
        <taxon>Crustacea</taxon>
        <taxon>Multicrustacea</taxon>
        <taxon>Malacostraca</taxon>
        <taxon>Eumalacostraca</taxon>
        <taxon>Peracarida</taxon>
        <taxon>Amphipoda</taxon>
        <taxon>Amphilochidea</taxon>
        <taxon>Lysianassida</taxon>
        <taxon>Lysianassidira</taxon>
        <taxon>Lysianassoidea</taxon>
        <taxon>Lysianassidae</taxon>
        <taxon>Hirondellea</taxon>
    </lineage>
</organism>
<accession>A0A2P2I5Z1</accession>
<dbReference type="GO" id="GO:0005882">
    <property type="term" value="C:intermediate filament"/>
    <property type="evidence" value="ECO:0007669"/>
    <property type="project" value="UniProtKB-KW"/>
</dbReference>
<comment type="subcellular location">
    <subcellularLocation>
        <location evidence="1">Nucleus</location>
    </subcellularLocation>
</comment>
<evidence type="ECO:0000256" key="3">
    <source>
        <dbReference type="ARBA" id="ARBA00023054"/>
    </source>
</evidence>
<evidence type="ECO:0000256" key="5">
    <source>
        <dbReference type="RuleBase" id="RU000685"/>
    </source>
</evidence>
<dbReference type="AlphaFoldDB" id="A0A2P2I5Z1"/>
<dbReference type="Pfam" id="PF00038">
    <property type="entry name" value="Filament"/>
    <property type="match status" value="1"/>
</dbReference>
<dbReference type="GO" id="GO:0005652">
    <property type="term" value="C:nuclear lamina"/>
    <property type="evidence" value="ECO:0007669"/>
    <property type="project" value="TreeGrafter"/>
</dbReference>
<dbReference type="EMBL" id="IACF01003715">
    <property type="protein sequence ID" value="LAB69326.1"/>
    <property type="molecule type" value="mRNA"/>
</dbReference>
<evidence type="ECO:0000259" key="9">
    <source>
        <dbReference type="PROSITE" id="PS51842"/>
    </source>
</evidence>
<evidence type="ECO:0000259" key="8">
    <source>
        <dbReference type="PROSITE" id="PS51841"/>
    </source>
</evidence>
<dbReference type="InterPro" id="IPR001322">
    <property type="entry name" value="Lamin_tail_dom"/>
</dbReference>
<name>A0A2P2I5Z1_9CRUS</name>
<dbReference type="GO" id="GO:0090435">
    <property type="term" value="P:protein localization to nuclear envelope"/>
    <property type="evidence" value="ECO:0007669"/>
    <property type="project" value="TreeGrafter"/>
</dbReference>
<dbReference type="PROSITE" id="PS51841">
    <property type="entry name" value="LTD"/>
    <property type="match status" value="1"/>
</dbReference>
<dbReference type="GO" id="GO:0005200">
    <property type="term" value="F:structural constituent of cytoskeleton"/>
    <property type="evidence" value="ECO:0007669"/>
    <property type="project" value="TreeGrafter"/>
</dbReference>
<dbReference type="Gene3D" id="2.60.40.1260">
    <property type="entry name" value="Lamin Tail domain"/>
    <property type="match status" value="1"/>
</dbReference>
<protein>
    <submittedName>
        <fullName evidence="10">Lamin Dm0-like</fullName>
    </submittedName>
</protein>
<dbReference type="GO" id="GO:0006998">
    <property type="term" value="P:nuclear envelope organization"/>
    <property type="evidence" value="ECO:0007669"/>
    <property type="project" value="TreeGrafter"/>
</dbReference>
<dbReference type="PROSITE" id="PS51842">
    <property type="entry name" value="IF_ROD_2"/>
    <property type="match status" value="1"/>
</dbReference>
<dbReference type="Gene3D" id="1.20.5.170">
    <property type="match status" value="1"/>
</dbReference>
<evidence type="ECO:0000313" key="10">
    <source>
        <dbReference type="EMBL" id="LAB69326.1"/>
    </source>
</evidence>
<evidence type="ECO:0000256" key="6">
    <source>
        <dbReference type="SAM" id="Coils"/>
    </source>
</evidence>
<dbReference type="PROSITE" id="PS00226">
    <property type="entry name" value="IF_ROD_1"/>
    <property type="match status" value="1"/>
</dbReference>
<feature type="coiled-coil region" evidence="6">
    <location>
        <begin position="138"/>
        <end position="308"/>
    </location>
</feature>
<comment type="similarity">
    <text evidence="5">Belongs to the intermediate filament family.</text>
</comment>
<feature type="region of interest" description="Disordered" evidence="7">
    <location>
        <begin position="1"/>
        <end position="65"/>
    </location>
</feature>
<feature type="compositionally biased region" description="Polar residues" evidence="7">
    <location>
        <begin position="32"/>
        <end position="43"/>
    </location>
</feature>
<keyword evidence="3 6" id="KW-0175">Coiled coil</keyword>
<dbReference type="InterPro" id="IPR036415">
    <property type="entry name" value="Lamin_tail_dom_sf"/>
</dbReference>
<evidence type="ECO:0000256" key="2">
    <source>
        <dbReference type="ARBA" id="ARBA00022754"/>
    </source>
</evidence>
<dbReference type="InterPro" id="IPR039008">
    <property type="entry name" value="IF_rod_dom"/>
</dbReference>
<feature type="compositionally biased region" description="Low complexity" evidence="7">
    <location>
        <begin position="44"/>
        <end position="65"/>
    </location>
</feature>
<dbReference type="InterPro" id="IPR018039">
    <property type="entry name" value="IF_conserved"/>
</dbReference>
<dbReference type="SUPFAM" id="SSF64593">
    <property type="entry name" value="Intermediate filament protein, coiled coil region"/>
    <property type="match status" value="2"/>
</dbReference>
<evidence type="ECO:0000256" key="4">
    <source>
        <dbReference type="ARBA" id="ARBA00023242"/>
    </source>
</evidence>